<keyword evidence="10 14" id="KW-1133">Transmembrane helix</keyword>
<dbReference type="InterPro" id="IPR003439">
    <property type="entry name" value="ABC_transporter-like_ATP-bd"/>
</dbReference>
<feature type="transmembrane region" description="Helical" evidence="14">
    <location>
        <begin position="78"/>
        <end position="104"/>
    </location>
</feature>
<evidence type="ECO:0000259" key="16">
    <source>
        <dbReference type="PROSITE" id="PS50929"/>
    </source>
</evidence>
<dbReference type="FunFam" id="1.20.1560.10:FF:000037">
    <property type="entry name" value="ATP-binding cassette subfamily C member 10"/>
    <property type="match status" value="1"/>
</dbReference>
<evidence type="ECO:0000256" key="8">
    <source>
        <dbReference type="ARBA" id="ARBA00022840"/>
    </source>
</evidence>
<feature type="domain" description="ABC transporter" evidence="15">
    <location>
        <begin position="754"/>
        <end position="982"/>
    </location>
</feature>
<evidence type="ECO:0000259" key="15">
    <source>
        <dbReference type="PROSITE" id="PS50893"/>
    </source>
</evidence>
<dbReference type="Pfam" id="PF00664">
    <property type="entry name" value="ABC_membrane"/>
    <property type="match status" value="2"/>
</dbReference>
<dbReference type="InterPro" id="IPR050173">
    <property type="entry name" value="ABC_transporter_C-like"/>
</dbReference>
<dbReference type="CDD" id="cd18598">
    <property type="entry name" value="ABC_6TM_MRP7_D1_like"/>
    <property type="match status" value="1"/>
</dbReference>
<dbReference type="CDD" id="cd03244">
    <property type="entry name" value="ABCC_MRP_domain2"/>
    <property type="match status" value="1"/>
</dbReference>
<dbReference type="FunFam" id="3.40.50.300:FF:000997">
    <property type="entry name" value="Multidrug resistance-associated protein 1"/>
    <property type="match status" value="1"/>
</dbReference>
<keyword evidence="6" id="KW-0677">Repeat</keyword>
<feature type="transmembrane region" description="Helical" evidence="14">
    <location>
        <begin position="1316"/>
        <end position="1339"/>
    </location>
</feature>
<comment type="subcellular location">
    <subcellularLocation>
        <location evidence="1">Membrane</location>
        <topology evidence="1">Multi-pass membrane protein</topology>
    </subcellularLocation>
</comment>
<comment type="similarity">
    <text evidence="2">Belongs to the ABC transporter superfamily. ABCC family. Conjugate transporter (TC 3.A.1.208) subfamily.</text>
</comment>
<evidence type="ECO:0000256" key="6">
    <source>
        <dbReference type="ARBA" id="ARBA00022737"/>
    </source>
</evidence>
<evidence type="ECO:0000313" key="18">
    <source>
        <dbReference type="Proteomes" id="UP000678393"/>
    </source>
</evidence>
<dbReference type="InterPro" id="IPR011527">
    <property type="entry name" value="ABC1_TM_dom"/>
</dbReference>
<proteinExistence type="inferred from homology"/>
<organism evidence="17 18">
    <name type="scientific">Candidula unifasciata</name>
    <dbReference type="NCBI Taxonomy" id="100452"/>
    <lineage>
        <taxon>Eukaryota</taxon>
        <taxon>Metazoa</taxon>
        <taxon>Spiralia</taxon>
        <taxon>Lophotrochozoa</taxon>
        <taxon>Mollusca</taxon>
        <taxon>Gastropoda</taxon>
        <taxon>Heterobranchia</taxon>
        <taxon>Euthyneura</taxon>
        <taxon>Panpulmonata</taxon>
        <taxon>Eupulmonata</taxon>
        <taxon>Stylommatophora</taxon>
        <taxon>Helicina</taxon>
        <taxon>Helicoidea</taxon>
        <taxon>Geomitridae</taxon>
        <taxon>Candidula</taxon>
    </lineage>
</organism>
<dbReference type="InterPro" id="IPR027417">
    <property type="entry name" value="P-loop_NTPase"/>
</dbReference>
<name>A0A8S4A0T7_9EUPU</name>
<keyword evidence="11 14" id="KW-0472">Membrane</keyword>
<feature type="domain" description="ABC transmembrane type-1" evidence="16">
    <location>
        <begin position="1032"/>
        <end position="1344"/>
    </location>
</feature>
<dbReference type="EC" id="7.6.2.2" evidence="3"/>
<feature type="transmembrane region" description="Helical" evidence="14">
    <location>
        <begin position="116"/>
        <end position="137"/>
    </location>
</feature>
<evidence type="ECO:0000256" key="5">
    <source>
        <dbReference type="ARBA" id="ARBA00022692"/>
    </source>
</evidence>
<dbReference type="FunFam" id="1.20.1560.10:FF:000113">
    <property type="entry name" value="ABC transporter, putative"/>
    <property type="match status" value="1"/>
</dbReference>
<evidence type="ECO:0000256" key="11">
    <source>
        <dbReference type="ARBA" id="ARBA00023136"/>
    </source>
</evidence>
<dbReference type="SMART" id="SM00382">
    <property type="entry name" value="AAA"/>
    <property type="match status" value="2"/>
</dbReference>
<evidence type="ECO:0000256" key="4">
    <source>
        <dbReference type="ARBA" id="ARBA00022448"/>
    </source>
</evidence>
<dbReference type="PROSITE" id="PS50893">
    <property type="entry name" value="ABC_TRANSPORTER_2"/>
    <property type="match status" value="2"/>
</dbReference>
<dbReference type="GO" id="GO:0008559">
    <property type="term" value="F:ABC-type xenobiotic transporter activity"/>
    <property type="evidence" value="ECO:0007669"/>
    <property type="project" value="UniProtKB-EC"/>
</dbReference>
<dbReference type="PANTHER" id="PTHR24223">
    <property type="entry name" value="ATP-BINDING CASSETTE SUB-FAMILY C"/>
    <property type="match status" value="1"/>
</dbReference>
<evidence type="ECO:0000256" key="7">
    <source>
        <dbReference type="ARBA" id="ARBA00022741"/>
    </source>
</evidence>
<reference evidence="17" key="1">
    <citation type="submission" date="2021-04" db="EMBL/GenBank/DDBJ databases">
        <authorList>
            <consortium name="Molecular Ecology Group"/>
        </authorList>
    </citation>
    <scope>NUCLEOTIDE SEQUENCE</scope>
</reference>
<evidence type="ECO:0000256" key="9">
    <source>
        <dbReference type="ARBA" id="ARBA00022967"/>
    </source>
</evidence>
<comment type="catalytic activity">
    <reaction evidence="12">
        <text>ATP + H2O + xenobioticSide 1 = ADP + phosphate + xenobioticSide 2.</text>
        <dbReference type="EC" id="7.6.2.2"/>
    </reaction>
</comment>
<dbReference type="PROSITE" id="PS50929">
    <property type="entry name" value="ABC_TM1F"/>
    <property type="match status" value="2"/>
</dbReference>
<feature type="region of interest" description="Disordered" evidence="13">
    <location>
        <begin position="353"/>
        <end position="389"/>
    </location>
</feature>
<dbReference type="GO" id="GO:0005524">
    <property type="term" value="F:ATP binding"/>
    <property type="evidence" value="ECO:0007669"/>
    <property type="project" value="UniProtKB-KW"/>
</dbReference>
<feature type="transmembrane region" description="Helical" evidence="14">
    <location>
        <begin position="635"/>
        <end position="656"/>
    </location>
</feature>
<dbReference type="Gene3D" id="3.40.50.300">
    <property type="entry name" value="P-loop containing nucleotide triphosphate hydrolases"/>
    <property type="match status" value="2"/>
</dbReference>
<evidence type="ECO:0000256" key="10">
    <source>
        <dbReference type="ARBA" id="ARBA00022989"/>
    </source>
</evidence>
<feature type="transmembrane region" description="Helical" evidence="14">
    <location>
        <begin position="1092"/>
        <end position="1109"/>
    </location>
</feature>
<dbReference type="FunFam" id="3.40.50.300:FF:000163">
    <property type="entry name" value="Multidrug resistance-associated protein member 4"/>
    <property type="match status" value="1"/>
</dbReference>
<keyword evidence="9" id="KW-1278">Translocase</keyword>
<feature type="region of interest" description="Disordered" evidence="13">
    <location>
        <begin position="976"/>
        <end position="1006"/>
    </location>
</feature>
<dbReference type="GO" id="GO:0016887">
    <property type="term" value="F:ATP hydrolysis activity"/>
    <property type="evidence" value="ECO:0007669"/>
    <property type="project" value="InterPro"/>
</dbReference>
<dbReference type="InterPro" id="IPR017871">
    <property type="entry name" value="ABC_transporter-like_CS"/>
</dbReference>
<evidence type="ECO:0000313" key="17">
    <source>
        <dbReference type="EMBL" id="CAG5133932.1"/>
    </source>
</evidence>
<dbReference type="SUPFAM" id="SSF90123">
    <property type="entry name" value="ABC transporter transmembrane region"/>
    <property type="match status" value="2"/>
</dbReference>
<keyword evidence="18" id="KW-1185">Reference proteome</keyword>
<feature type="transmembrane region" description="Helical" evidence="14">
    <location>
        <begin position="1289"/>
        <end position="1310"/>
    </location>
</feature>
<accession>A0A8S4A0T7</accession>
<dbReference type="PANTHER" id="PTHR24223:SF330">
    <property type="entry name" value="ATP-BINDING CASSETTE SUB-FAMILY C MEMBER 10"/>
    <property type="match status" value="1"/>
</dbReference>
<dbReference type="Pfam" id="PF00005">
    <property type="entry name" value="ABC_tran"/>
    <property type="match status" value="2"/>
</dbReference>
<feature type="transmembrane region" description="Helical" evidence="14">
    <location>
        <begin position="1178"/>
        <end position="1207"/>
    </location>
</feature>
<dbReference type="Gene3D" id="1.20.1560.10">
    <property type="entry name" value="ABC transporter type 1, transmembrane domain"/>
    <property type="match status" value="2"/>
</dbReference>
<feature type="transmembrane region" description="Helical" evidence="14">
    <location>
        <begin position="541"/>
        <end position="562"/>
    </location>
</feature>
<evidence type="ECO:0000256" key="13">
    <source>
        <dbReference type="SAM" id="MobiDB-lite"/>
    </source>
</evidence>
<dbReference type="EMBL" id="CAJHNH020006623">
    <property type="protein sequence ID" value="CAG5133932.1"/>
    <property type="molecule type" value="Genomic_DNA"/>
</dbReference>
<dbReference type="SUPFAM" id="SSF52540">
    <property type="entry name" value="P-loop containing nucleoside triphosphate hydrolases"/>
    <property type="match status" value="2"/>
</dbReference>
<feature type="transmembrane region" description="Helical" evidence="14">
    <location>
        <begin position="396"/>
        <end position="417"/>
    </location>
</feature>
<feature type="transmembrane region" description="Helical" evidence="14">
    <location>
        <begin position="668"/>
        <end position="690"/>
    </location>
</feature>
<feature type="compositionally biased region" description="Low complexity" evidence="13">
    <location>
        <begin position="375"/>
        <end position="389"/>
    </location>
</feature>
<keyword evidence="4" id="KW-0813">Transport</keyword>
<feature type="compositionally biased region" description="Acidic residues" evidence="13">
    <location>
        <begin position="989"/>
        <end position="998"/>
    </location>
</feature>
<feature type="domain" description="ABC transporter" evidence="15">
    <location>
        <begin position="1380"/>
        <end position="1613"/>
    </location>
</feature>
<evidence type="ECO:0000256" key="2">
    <source>
        <dbReference type="ARBA" id="ARBA00009726"/>
    </source>
</evidence>
<feature type="transmembrane region" description="Helical" evidence="14">
    <location>
        <begin position="448"/>
        <end position="469"/>
    </location>
</feature>
<dbReference type="InterPro" id="IPR003593">
    <property type="entry name" value="AAA+_ATPase"/>
</dbReference>
<evidence type="ECO:0000256" key="3">
    <source>
        <dbReference type="ARBA" id="ARBA00012191"/>
    </source>
</evidence>
<evidence type="ECO:0000256" key="12">
    <source>
        <dbReference type="ARBA" id="ARBA00034018"/>
    </source>
</evidence>
<keyword evidence="7" id="KW-0547">Nucleotide-binding</keyword>
<feature type="domain" description="ABC transmembrane type-1" evidence="16">
    <location>
        <begin position="409"/>
        <end position="691"/>
    </location>
</feature>
<dbReference type="OrthoDB" id="6500128at2759"/>
<comment type="caution">
    <text evidence="17">The sequence shown here is derived from an EMBL/GenBank/DDBJ whole genome shotgun (WGS) entry which is preliminary data.</text>
</comment>
<evidence type="ECO:0000256" key="14">
    <source>
        <dbReference type="SAM" id="Phobius"/>
    </source>
</evidence>
<keyword evidence="5 14" id="KW-0812">Transmembrane</keyword>
<sequence>MVAEELQREQLRIIGGSNAWNWSAFCGHGEDIQSWNENDFGHCFEQVAILAPSHTLLAIVSAYHFGRRKTTLGGNRLFVSWTWFLILRQVTVALLLVCPVFQVIFSVGTEHRPPSIAEGVVIGTSCFSWLLHSLFVWNLRYLHSDSLRGPASVLLCFLIVVAACVIHVHTVIMRHMSSGAPRSKAEEYTTYISAGLCLIYMISVVPNRRRIYRTSLAFQVNETDGETEPLTWDRIRSYNTVSVTNEHLTVAAEQNVGCLSWLTFHWVQNLMSRGAAMKISRVNDLYLLPERLNTHRVSAEFKEVLQDLEKEHNLEQTQVQNDDFISSMRNCADVPHTEVVSSSRALCGHETSVSDLQNSSSNPAHEEHHCESDSESVNSLTDDPTTDSSTVSRIGLFRALICAFGLEYFLLGILKFLADSCGFAGPILLNYLVSFIENASAQSKPYEGYLYAGGLFLSTLLSAIFSTQFDYNVQVVAYKIRCAVITTIYKKSLSVNSVSQSRFTSGEIVNFMSTDTDRILNFCPSFHAFWSLPFQVGVSLFLLYQQLGLAFLTGVAFAVLLIPINRWIAGKIGQLSTKMMKHKDERVKLTNELLSGIRVVKFYAWEQHFTARINSIREKELLYLRGRKYLDAMCVYFWATTPVMISILTFSTYVVMGKTLTAAKVFTSLSLFLMLISPLNAFPWVINGLVEAWVSLKRVHKFVCLEDTDPDHYYTSVAGNCSPVVWLKNASFTWTNSHCEDSDSITSVVEDSRNEGENSSPTPAAATRAQTQDLHDISLRIEKGQFVGIVGRVGSGKSSLLNALVGEMNKTQGEVFVDGLEEGFALVAQEPWVQQATVRDNILFGQPFNSQRYEQVLKACALVEDLKMMPSGDMTEIGENGITLSGGQRSRVALARAVYQDKSLYLLDDPLSAMDIHVAKHIYTHCIMGLLRSKTRVLCTHHVKFLKKADLVVVMEDGRITQSGLPRDVLPNIHLEDDHHEERNAKDSEECDATEEAEDKLIQEEERQTGSVKADVYKNYWKNVGVCLSPMVLMTMFFMQASRNTSDWWLSYWVSHSNSGSQNGSADVNSFLSSGQRDSLPLAHLTPAEDNLRFYLGIYGSLAGVNSIFTLARSFLFAYGGICAATVVHKRLLSAVLKAPLSFFETTPLGRIVNRFSSDLYAVDDSLPFTLNILLAQAYGMLGTLVITCYGLPWFAICLIPMGAVYFKIQHYYRRTSRELKRLSSISLSPIYAHFSGNNCRSGNHQGHEALREVLFRVQFCEENMQRLDINQRCQYATQLSARWIDFRLRMLGVAMVTSLSLIAVVQHHVSSVSAGLVGLAISYSLSVTSLLGGVVMFFTETEKEFVSMERCQFYIDHTPSEKWDGALFAPVAWPAEGVVEFDGVSLHYRDVQSPALNDVSFKTQPGEKIGIVGRTGAGKSSLFLALFRMVEVSSGRIIVDDVNIRLLDLSDIRSRFVAIPQDPFLFSGSVRMNLDPTGGHTDSELWSALDRCHLRSSIERMGGLEALLTQRGKEFSVGQRQLLCLARAMLTNAKIICIDEATASVDLETDALIQKTIRQEFKDSTVLTIAHRINTVLDSQRVLVMKDGMVAEFASPHDLLNDPSSMFYSFVYGSR</sequence>
<keyword evidence="8" id="KW-0067">ATP-binding</keyword>
<feature type="compositionally biased region" description="Basic and acidic residues" evidence="13">
    <location>
        <begin position="976"/>
        <end position="988"/>
    </location>
</feature>
<feature type="transmembrane region" description="Helical" evidence="14">
    <location>
        <begin position="149"/>
        <end position="168"/>
    </location>
</feature>
<gene>
    <name evidence="17" type="ORF">CUNI_LOCUS19490</name>
</gene>
<protein>
    <recommendedName>
        <fullName evidence="3">ABC-type xenobiotic transporter</fullName>
        <ecNumber evidence="3">7.6.2.2</ecNumber>
    </recommendedName>
</protein>
<dbReference type="PROSITE" id="PS00211">
    <property type="entry name" value="ABC_TRANSPORTER_1"/>
    <property type="match status" value="2"/>
</dbReference>
<feature type="region of interest" description="Disordered" evidence="13">
    <location>
        <begin position="745"/>
        <end position="769"/>
    </location>
</feature>
<dbReference type="Proteomes" id="UP000678393">
    <property type="component" value="Unassembled WGS sequence"/>
</dbReference>
<dbReference type="CDD" id="cd18605">
    <property type="entry name" value="ABC_6TM_MRP7_D2_like"/>
    <property type="match status" value="1"/>
</dbReference>
<dbReference type="CDD" id="cd03250">
    <property type="entry name" value="ABCC_MRP_domain1"/>
    <property type="match status" value="1"/>
</dbReference>
<dbReference type="InterPro" id="IPR036640">
    <property type="entry name" value="ABC1_TM_sf"/>
</dbReference>
<evidence type="ECO:0000256" key="1">
    <source>
        <dbReference type="ARBA" id="ARBA00004141"/>
    </source>
</evidence>
<feature type="compositionally biased region" description="Polar residues" evidence="13">
    <location>
        <begin position="353"/>
        <end position="363"/>
    </location>
</feature>
<dbReference type="GO" id="GO:0016020">
    <property type="term" value="C:membrane"/>
    <property type="evidence" value="ECO:0007669"/>
    <property type="project" value="UniProtKB-SubCell"/>
</dbReference>
<feature type="transmembrane region" description="Helical" evidence="14">
    <location>
        <begin position="188"/>
        <end position="205"/>
    </location>
</feature>